<evidence type="ECO:0000313" key="4">
    <source>
        <dbReference type="Proteomes" id="UP001149090"/>
    </source>
</evidence>
<dbReference type="NCBIfam" id="TIGR00231">
    <property type="entry name" value="small_GTP"/>
    <property type="match status" value="1"/>
</dbReference>
<dbReference type="PROSITE" id="PS51420">
    <property type="entry name" value="RHO"/>
    <property type="match status" value="1"/>
</dbReference>
<dbReference type="InterPro" id="IPR001806">
    <property type="entry name" value="Small_GTPase"/>
</dbReference>
<dbReference type="EMBL" id="JAPDFW010000090">
    <property type="protein sequence ID" value="KAJ5071242.1"/>
    <property type="molecule type" value="Genomic_DNA"/>
</dbReference>
<dbReference type="GO" id="GO:0003924">
    <property type="term" value="F:GTPase activity"/>
    <property type="evidence" value="ECO:0007669"/>
    <property type="project" value="InterPro"/>
</dbReference>
<protein>
    <submittedName>
        <fullName evidence="3">Uncharacterized protein</fullName>
    </submittedName>
</protein>
<dbReference type="PANTHER" id="PTHR24072">
    <property type="entry name" value="RHO FAMILY GTPASE"/>
    <property type="match status" value="1"/>
</dbReference>
<keyword evidence="2" id="KW-0342">GTP-binding</keyword>
<dbReference type="SMART" id="SM00175">
    <property type="entry name" value="RAB"/>
    <property type="match status" value="1"/>
</dbReference>
<sequence length="191" mass="21780">MKTVKCVVVGDGAVGKTCMLISFITRQFPQEYIPTVFDQSTENITIDKETIKLELFDTAGGEDYDRMRPLTYAQADVVLICFSLICSDSFQNVREKWVPEIQHYCPKIPFILVGTKLDLRDNPDVMMKLEEKGQSSLTYKDGKKMAKETKAFSYVECSSLTHKNLGDVFQEAARSSHTSNHHMKKHKCRIL</sequence>
<dbReference type="GO" id="GO:0005525">
    <property type="term" value="F:GTP binding"/>
    <property type="evidence" value="ECO:0007669"/>
    <property type="project" value="UniProtKB-KW"/>
</dbReference>
<gene>
    <name evidence="3" type="ORF">M0811_10514</name>
</gene>
<dbReference type="PROSITE" id="PS51419">
    <property type="entry name" value="RAB"/>
    <property type="match status" value="1"/>
</dbReference>
<organism evidence="3 4">
    <name type="scientific">Anaeramoeba ignava</name>
    <name type="common">Anaerobic marine amoeba</name>
    <dbReference type="NCBI Taxonomy" id="1746090"/>
    <lineage>
        <taxon>Eukaryota</taxon>
        <taxon>Metamonada</taxon>
        <taxon>Anaeramoebidae</taxon>
        <taxon>Anaeramoeba</taxon>
    </lineage>
</organism>
<evidence type="ECO:0000256" key="1">
    <source>
        <dbReference type="ARBA" id="ARBA00022741"/>
    </source>
</evidence>
<dbReference type="PROSITE" id="PS51421">
    <property type="entry name" value="RAS"/>
    <property type="match status" value="1"/>
</dbReference>
<dbReference type="SMART" id="SM00174">
    <property type="entry name" value="RHO"/>
    <property type="match status" value="1"/>
</dbReference>
<dbReference type="InterPro" id="IPR005225">
    <property type="entry name" value="Small_GTP-bd"/>
</dbReference>
<dbReference type="SUPFAM" id="SSF52540">
    <property type="entry name" value="P-loop containing nucleoside triphosphate hydrolases"/>
    <property type="match status" value="1"/>
</dbReference>
<dbReference type="Gene3D" id="3.40.50.300">
    <property type="entry name" value="P-loop containing nucleotide triphosphate hydrolases"/>
    <property type="match status" value="1"/>
</dbReference>
<comment type="caution">
    <text evidence="3">The sequence shown here is derived from an EMBL/GenBank/DDBJ whole genome shotgun (WGS) entry which is preliminary data.</text>
</comment>
<dbReference type="AlphaFoldDB" id="A0A9Q0LE95"/>
<dbReference type="GO" id="GO:0007264">
    <property type="term" value="P:small GTPase-mediated signal transduction"/>
    <property type="evidence" value="ECO:0007669"/>
    <property type="project" value="InterPro"/>
</dbReference>
<proteinExistence type="predicted"/>
<dbReference type="SMART" id="SM00173">
    <property type="entry name" value="RAS"/>
    <property type="match status" value="1"/>
</dbReference>
<dbReference type="PRINTS" id="PR00449">
    <property type="entry name" value="RASTRNSFRMNG"/>
</dbReference>
<evidence type="ECO:0000313" key="3">
    <source>
        <dbReference type="EMBL" id="KAJ5071242.1"/>
    </source>
</evidence>
<dbReference type="FunFam" id="3.40.50.300:FF:000118">
    <property type="entry name" value="Rho-related GTP-binding protein RhoG"/>
    <property type="match status" value="1"/>
</dbReference>
<name>A0A9Q0LE95_ANAIG</name>
<reference evidence="3" key="1">
    <citation type="submission" date="2022-10" db="EMBL/GenBank/DDBJ databases">
        <title>Novel sulphate-reducing endosymbionts in the free-living metamonad Anaeramoeba.</title>
        <authorList>
            <person name="Jerlstrom-Hultqvist J."/>
            <person name="Cepicka I."/>
            <person name="Gallot-Lavallee L."/>
            <person name="Salas-Leiva D."/>
            <person name="Curtis B.A."/>
            <person name="Zahonova K."/>
            <person name="Pipaliya S."/>
            <person name="Dacks J."/>
            <person name="Roger A.J."/>
        </authorList>
    </citation>
    <scope>NUCLEOTIDE SEQUENCE</scope>
    <source>
        <strain evidence="3">BMAN</strain>
    </source>
</reference>
<evidence type="ECO:0000256" key="2">
    <source>
        <dbReference type="ARBA" id="ARBA00023134"/>
    </source>
</evidence>
<accession>A0A9Q0LE95</accession>
<dbReference type="CDD" id="cd00157">
    <property type="entry name" value="Rho"/>
    <property type="match status" value="1"/>
</dbReference>
<dbReference type="Pfam" id="PF00071">
    <property type="entry name" value="Ras"/>
    <property type="match status" value="1"/>
</dbReference>
<dbReference type="InterPro" id="IPR027417">
    <property type="entry name" value="P-loop_NTPase"/>
</dbReference>
<keyword evidence="1" id="KW-0547">Nucleotide-binding</keyword>
<dbReference type="OrthoDB" id="8830751at2759"/>
<keyword evidence="4" id="KW-1185">Reference proteome</keyword>
<dbReference type="Proteomes" id="UP001149090">
    <property type="component" value="Unassembled WGS sequence"/>
</dbReference>
<dbReference type="InterPro" id="IPR003578">
    <property type="entry name" value="Small_GTPase_Rho"/>
</dbReference>